<evidence type="ECO:0000313" key="1">
    <source>
        <dbReference type="EMBL" id="SFN75747.1"/>
    </source>
</evidence>
<keyword evidence="2" id="KW-1185">Reference proteome</keyword>
<accession>A0A1I5BM50</accession>
<dbReference type="STRING" id="684065.SAMN05421738_1413"/>
<gene>
    <name evidence="1" type="ORF">SAMN05421738_1413</name>
</gene>
<reference evidence="2" key="1">
    <citation type="submission" date="2016-10" db="EMBL/GenBank/DDBJ databases">
        <authorList>
            <person name="Varghese N."/>
            <person name="Submissions S."/>
        </authorList>
    </citation>
    <scope>NUCLEOTIDE SEQUENCE [LARGE SCALE GENOMIC DNA]</scope>
    <source>
        <strain evidence="2">XJ109</strain>
    </source>
</reference>
<dbReference type="AlphaFoldDB" id="A0A1I5BM50"/>
<dbReference type="EMBL" id="FOUZ01000041">
    <property type="protein sequence ID" value="SFN75747.1"/>
    <property type="molecule type" value="Genomic_DNA"/>
</dbReference>
<name>A0A1I5BM50_9FLAO</name>
<protein>
    <submittedName>
        <fullName evidence="1">Uncharacterized protein</fullName>
    </submittedName>
</protein>
<proteinExistence type="predicted"/>
<evidence type="ECO:0000313" key="2">
    <source>
        <dbReference type="Proteomes" id="UP000199149"/>
    </source>
</evidence>
<sequence length="110" mass="12704">MMLKIKLKLNISNLNAVLHVLDSYDNEFKGDNFAFKAILSISDDLYSKLLRKAITERKNDKIFAISFKYHEAYALEAILRHFISNADEAYSDPYVKNTAHVIANKIHQEL</sequence>
<dbReference type="Proteomes" id="UP000199149">
    <property type="component" value="Unassembled WGS sequence"/>
</dbReference>
<organism evidence="1 2">
    <name type="scientific">Algoriella xinjiangensis</name>
    <dbReference type="NCBI Taxonomy" id="684065"/>
    <lineage>
        <taxon>Bacteria</taxon>
        <taxon>Pseudomonadati</taxon>
        <taxon>Bacteroidota</taxon>
        <taxon>Flavobacteriia</taxon>
        <taxon>Flavobacteriales</taxon>
        <taxon>Weeksellaceae</taxon>
        <taxon>Algoriella</taxon>
    </lineage>
</organism>